<feature type="transmembrane region" description="Helical" evidence="6">
    <location>
        <begin position="123"/>
        <end position="142"/>
    </location>
</feature>
<feature type="transmembrane region" description="Helical" evidence="6">
    <location>
        <begin position="356"/>
        <end position="376"/>
    </location>
</feature>
<keyword evidence="3 6" id="KW-1133">Transmembrane helix</keyword>
<keyword evidence="8" id="KW-1185">Reference proteome</keyword>
<feature type="transmembrane region" description="Helical" evidence="6">
    <location>
        <begin position="163"/>
        <end position="182"/>
    </location>
</feature>
<feature type="transmembrane region" description="Helical" evidence="6">
    <location>
        <begin position="446"/>
        <end position="468"/>
    </location>
</feature>
<protein>
    <recommendedName>
        <fullName evidence="9">Proton-coupled folate transporter</fullName>
    </recommendedName>
</protein>
<evidence type="ECO:0000256" key="3">
    <source>
        <dbReference type="ARBA" id="ARBA00022989"/>
    </source>
</evidence>
<evidence type="ECO:0000256" key="2">
    <source>
        <dbReference type="ARBA" id="ARBA00022692"/>
    </source>
</evidence>
<feature type="transmembrane region" description="Helical" evidence="6">
    <location>
        <begin position="188"/>
        <end position="212"/>
    </location>
</feature>
<dbReference type="PANTHER" id="PTHR23507">
    <property type="entry name" value="ZGC:174356"/>
    <property type="match status" value="1"/>
</dbReference>
<name>A0A8J2L9R5_9HEXA</name>
<dbReference type="Proteomes" id="UP000708208">
    <property type="component" value="Unassembled WGS sequence"/>
</dbReference>
<dbReference type="InterPro" id="IPR011701">
    <property type="entry name" value="MFS"/>
</dbReference>
<organism evidence="7 8">
    <name type="scientific">Allacma fusca</name>
    <dbReference type="NCBI Taxonomy" id="39272"/>
    <lineage>
        <taxon>Eukaryota</taxon>
        <taxon>Metazoa</taxon>
        <taxon>Ecdysozoa</taxon>
        <taxon>Arthropoda</taxon>
        <taxon>Hexapoda</taxon>
        <taxon>Collembola</taxon>
        <taxon>Symphypleona</taxon>
        <taxon>Sminthuridae</taxon>
        <taxon>Allacma</taxon>
    </lineage>
</organism>
<dbReference type="PANTHER" id="PTHR23507:SF37">
    <property type="entry name" value="GH08173P"/>
    <property type="match status" value="1"/>
</dbReference>
<feature type="transmembrane region" description="Helical" evidence="6">
    <location>
        <begin position="480"/>
        <end position="502"/>
    </location>
</feature>
<proteinExistence type="predicted"/>
<keyword evidence="4 6" id="KW-0472">Membrane</keyword>
<reference evidence="7" key="1">
    <citation type="submission" date="2021-06" db="EMBL/GenBank/DDBJ databases">
        <authorList>
            <person name="Hodson N. C."/>
            <person name="Mongue J. A."/>
            <person name="Jaron S. K."/>
        </authorList>
    </citation>
    <scope>NUCLEOTIDE SEQUENCE</scope>
</reference>
<dbReference type="Pfam" id="PF07690">
    <property type="entry name" value="MFS_1"/>
    <property type="match status" value="1"/>
</dbReference>
<evidence type="ECO:0000256" key="5">
    <source>
        <dbReference type="SAM" id="MobiDB-lite"/>
    </source>
</evidence>
<feature type="transmembrane region" description="Helical" evidence="6">
    <location>
        <begin position="64"/>
        <end position="85"/>
    </location>
</feature>
<dbReference type="GO" id="GO:0022857">
    <property type="term" value="F:transmembrane transporter activity"/>
    <property type="evidence" value="ECO:0007669"/>
    <property type="project" value="InterPro"/>
</dbReference>
<feature type="region of interest" description="Disordered" evidence="5">
    <location>
        <begin position="515"/>
        <end position="549"/>
    </location>
</feature>
<feature type="transmembrane region" description="Helical" evidence="6">
    <location>
        <begin position="413"/>
        <end position="434"/>
    </location>
</feature>
<dbReference type="AlphaFoldDB" id="A0A8J2L9R5"/>
<evidence type="ECO:0000256" key="1">
    <source>
        <dbReference type="ARBA" id="ARBA00004141"/>
    </source>
</evidence>
<comment type="subcellular location">
    <subcellularLocation>
        <location evidence="1">Membrane</location>
        <topology evidence="1">Multi-pass membrane protein</topology>
    </subcellularLocation>
</comment>
<dbReference type="EMBL" id="CAJVCH010421826">
    <property type="protein sequence ID" value="CAG7818478.1"/>
    <property type="molecule type" value="Genomic_DNA"/>
</dbReference>
<evidence type="ECO:0000256" key="6">
    <source>
        <dbReference type="SAM" id="Phobius"/>
    </source>
</evidence>
<evidence type="ECO:0000256" key="4">
    <source>
        <dbReference type="ARBA" id="ARBA00023136"/>
    </source>
</evidence>
<sequence>MFLQQTADTLTYVIYQNLFIEKICKIDLGYGQAICDMYEQSTNISGSDFLRPLMNQIQTRSSEFSMYNSLVENSFPVILVLFLGVWSDQKKRRKPTLILSLVGKLVRTLGLLLNAYFPSWPSWILLITAALPHSLGGANAVFQMSAFSYISDSTKSSSRTWRITVVEIFWYLGTPVGLSLGAYLFQVGGYLCVFGASFACHLIGVLYTIFVLPEVPSQELKSLNSGKHNTYGTDISSQEARISYESSGSVGSYCHNNNTNEKKPLLVNLQCDIKEKSHIEGDTNASESETDDETSTVYELVIGSVKSIVKSRPKYMRECLLAICAIWLLYFSSSHGESSMKYLFTRNKFSWREQQFSLWTIVEAAVGVIGLTAVMPLCNKILKLSDPLLGVIGAFSRISSRLCYALAPTSDYLYVGTVFDAGGVMTTLAARTLASKCVPRNERGRIFAFLGCIEALVPFFAVPMYSFIYTSTLKTVPSSIYYTSTGIYTIIFIIFGLIFIGLKMKIIGFSDSETNSPKLPDYPTGTSTTSSVESIPRQISSANSDPNKI</sequence>
<keyword evidence="2 6" id="KW-0812">Transmembrane</keyword>
<gene>
    <name evidence="7" type="ORF">AFUS01_LOCUS28982</name>
</gene>
<dbReference type="OrthoDB" id="419734at2759"/>
<evidence type="ECO:0008006" key="9">
    <source>
        <dbReference type="Google" id="ProtNLM"/>
    </source>
</evidence>
<feature type="compositionally biased region" description="Polar residues" evidence="5">
    <location>
        <begin position="524"/>
        <end position="549"/>
    </location>
</feature>
<dbReference type="GO" id="GO:0016020">
    <property type="term" value="C:membrane"/>
    <property type="evidence" value="ECO:0007669"/>
    <property type="project" value="UniProtKB-SubCell"/>
</dbReference>
<evidence type="ECO:0000313" key="7">
    <source>
        <dbReference type="EMBL" id="CAG7818478.1"/>
    </source>
</evidence>
<comment type="caution">
    <text evidence="7">The sequence shown here is derived from an EMBL/GenBank/DDBJ whole genome shotgun (WGS) entry which is preliminary data.</text>
</comment>
<accession>A0A8J2L9R5</accession>
<evidence type="ECO:0000313" key="8">
    <source>
        <dbReference type="Proteomes" id="UP000708208"/>
    </source>
</evidence>